<evidence type="ECO:0000313" key="2">
    <source>
        <dbReference type="EMBL" id="MEK7953528.1"/>
    </source>
</evidence>
<feature type="transmembrane region" description="Helical" evidence="1">
    <location>
        <begin position="61"/>
        <end position="82"/>
    </location>
</feature>
<gene>
    <name evidence="2" type="ORF">WKV53_23640</name>
</gene>
<keyword evidence="1" id="KW-0472">Membrane</keyword>
<keyword evidence="1" id="KW-1133">Transmembrane helix</keyword>
<organism evidence="2 3">
    <name type="scientific">Luteolibacter soli</name>
    <dbReference type="NCBI Taxonomy" id="3135280"/>
    <lineage>
        <taxon>Bacteria</taxon>
        <taxon>Pseudomonadati</taxon>
        <taxon>Verrucomicrobiota</taxon>
        <taxon>Verrucomicrobiia</taxon>
        <taxon>Verrucomicrobiales</taxon>
        <taxon>Verrucomicrobiaceae</taxon>
        <taxon>Luteolibacter</taxon>
    </lineage>
</organism>
<name>A0ABU9B182_9BACT</name>
<dbReference type="Proteomes" id="UP001371305">
    <property type="component" value="Unassembled WGS sequence"/>
</dbReference>
<feature type="transmembrane region" description="Helical" evidence="1">
    <location>
        <begin position="21"/>
        <end position="41"/>
    </location>
</feature>
<feature type="transmembrane region" description="Helical" evidence="1">
    <location>
        <begin position="119"/>
        <end position="140"/>
    </location>
</feature>
<protein>
    <recommendedName>
        <fullName evidence="4">Permease</fullName>
    </recommendedName>
</protein>
<keyword evidence="1" id="KW-0812">Transmembrane</keyword>
<comment type="caution">
    <text evidence="2">The sequence shown here is derived from an EMBL/GenBank/DDBJ whole genome shotgun (WGS) entry which is preliminary data.</text>
</comment>
<evidence type="ECO:0000256" key="1">
    <source>
        <dbReference type="SAM" id="Phobius"/>
    </source>
</evidence>
<keyword evidence="3" id="KW-1185">Reference proteome</keyword>
<dbReference type="EMBL" id="JBBUKT010000012">
    <property type="protein sequence ID" value="MEK7953528.1"/>
    <property type="molecule type" value="Genomic_DNA"/>
</dbReference>
<evidence type="ECO:0000313" key="3">
    <source>
        <dbReference type="Proteomes" id="UP001371305"/>
    </source>
</evidence>
<evidence type="ECO:0008006" key="4">
    <source>
        <dbReference type="Google" id="ProtNLM"/>
    </source>
</evidence>
<reference evidence="2 3" key="1">
    <citation type="submission" date="2024-04" db="EMBL/GenBank/DDBJ databases">
        <title>Luteolibacter sp. isolated from soil.</title>
        <authorList>
            <person name="An J."/>
        </authorList>
    </citation>
    <scope>NUCLEOTIDE SEQUENCE [LARGE SCALE GENOMIC DNA]</scope>
    <source>
        <strain evidence="2 3">Y139</strain>
    </source>
</reference>
<proteinExistence type="predicted"/>
<accession>A0ABU9B182</accession>
<sequence>MKSGIIDIFLDAFGWVLGKTGLFALAILTGIALGALGLWAGTMSGIGTFGFRADKPILEHITWVGAILPQVLLMFWAGMLFVRSEAVGAKHWGQVVAAQALLLVFCCADAMPEGLLPRMIAWSIVAVGIAGMAAGLRWLAGWVQRRGEAHLAHLEEENALRREELKEKYGTVSVGARELGIL</sequence>
<dbReference type="RefSeq" id="WP_341407295.1">
    <property type="nucleotide sequence ID" value="NZ_JBBUKT010000012.1"/>
</dbReference>